<sequence length="432" mass="48764">MPLNRSVVAAAALFLAGNPVHGYYEGNSTAKLDRFAFGSCNDQAKHQMLWPVITAKHPQLWLWLGDNIYGDIRVWDTATLSKGVFRPAPPDVLAAKYKQQLAHPDYSRFRQTFPIIGIWDDHDYGINDGDNHYQYRKESQQLFLDFLDEPKNSPRRHQEGIYTSYTYGSGVTSVKFILLDNRYHRDPYGTEFGDFLGQAQWTWLEHELMTSTATFNIVAAGIQVLPDDRWHKIGESWSKFPKARARLLSLIQSSRASGVILLSGDVHFAEINQVRCGDAYNLTEISSSGMTHAWKLMRGVIGPAFTLANMILPWHFRVDPHQYYGSYNFGDVAFDWSKSPPTAAASVYGKDGLLKLQQVVQADRYSGDGPVACGPIHAVYPTYFLFLRVFVVAVILAFIASVLVNAIVLVVVPLQLVWRLFAFLRHPKLKSS</sequence>
<dbReference type="OrthoDB" id="10266805at2759"/>
<dbReference type="RefSeq" id="XP_008879881.1">
    <property type="nucleotide sequence ID" value="XM_008881659.1"/>
</dbReference>
<dbReference type="Gene3D" id="3.60.21.70">
    <property type="entry name" value="PhoD-like phosphatase"/>
    <property type="match status" value="1"/>
</dbReference>
<keyword evidence="1" id="KW-0812">Transmembrane</keyword>
<evidence type="ECO:0000313" key="4">
    <source>
        <dbReference type="EMBL" id="ETV91429.1"/>
    </source>
</evidence>
<evidence type="ECO:0000256" key="2">
    <source>
        <dbReference type="SAM" id="SignalP"/>
    </source>
</evidence>
<dbReference type="EMBL" id="KI914010">
    <property type="protein sequence ID" value="ETV91429.1"/>
    <property type="molecule type" value="Genomic_DNA"/>
</dbReference>
<dbReference type="SUPFAM" id="SSF56300">
    <property type="entry name" value="Metallo-dependent phosphatases"/>
    <property type="match status" value="1"/>
</dbReference>
<keyword evidence="1" id="KW-1133">Transmembrane helix</keyword>
<proteinExistence type="predicted"/>
<dbReference type="InterPro" id="IPR038607">
    <property type="entry name" value="PhoD-like_sf"/>
</dbReference>
<reference evidence="4" key="1">
    <citation type="submission" date="2013-12" db="EMBL/GenBank/DDBJ databases">
        <title>The Genome Sequence of Aphanomyces invadans NJM9701.</title>
        <authorList>
            <consortium name="The Broad Institute Genomics Platform"/>
            <person name="Russ C."/>
            <person name="Tyler B."/>
            <person name="van West P."/>
            <person name="Dieguez-Uribeondo J."/>
            <person name="Young S.K."/>
            <person name="Zeng Q."/>
            <person name="Gargeya S."/>
            <person name="Fitzgerald M."/>
            <person name="Abouelleil A."/>
            <person name="Alvarado L."/>
            <person name="Chapman S.B."/>
            <person name="Gainer-Dewar J."/>
            <person name="Goldberg J."/>
            <person name="Griggs A."/>
            <person name="Gujja S."/>
            <person name="Hansen M."/>
            <person name="Howarth C."/>
            <person name="Imamovic A."/>
            <person name="Ireland A."/>
            <person name="Larimer J."/>
            <person name="McCowan C."/>
            <person name="Murphy C."/>
            <person name="Pearson M."/>
            <person name="Poon T.W."/>
            <person name="Priest M."/>
            <person name="Roberts A."/>
            <person name="Saif S."/>
            <person name="Shea T."/>
            <person name="Sykes S."/>
            <person name="Wortman J."/>
            <person name="Nusbaum C."/>
            <person name="Birren B."/>
        </authorList>
    </citation>
    <scope>NUCLEOTIDE SEQUENCE [LARGE SCALE GENOMIC DNA]</scope>
    <source>
        <strain evidence="4">NJM9701</strain>
    </source>
</reference>
<feature type="signal peptide" evidence="2">
    <location>
        <begin position="1"/>
        <end position="22"/>
    </location>
</feature>
<dbReference type="PANTHER" id="PTHR33987">
    <property type="entry name" value="CALCINEURIN-LIKE METALLO-PHOSPHOESTERASE SUPERFAMILY PROTEIN"/>
    <property type="match status" value="1"/>
</dbReference>
<accession>A0A024TBS3</accession>
<dbReference type="CDD" id="cd07389">
    <property type="entry name" value="MPP_PhoD"/>
    <property type="match status" value="1"/>
</dbReference>
<dbReference type="Pfam" id="PF09423">
    <property type="entry name" value="PhoD"/>
    <property type="match status" value="1"/>
</dbReference>
<keyword evidence="2" id="KW-0732">Signal</keyword>
<evidence type="ECO:0000256" key="1">
    <source>
        <dbReference type="SAM" id="Phobius"/>
    </source>
</evidence>
<feature type="chain" id="PRO_5001537442" description="PhoD-like phosphatase metallophosphatase domain-containing protein" evidence="2">
    <location>
        <begin position="23"/>
        <end position="432"/>
    </location>
</feature>
<evidence type="ECO:0000259" key="3">
    <source>
        <dbReference type="Pfam" id="PF09423"/>
    </source>
</evidence>
<dbReference type="InterPro" id="IPR018946">
    <property type="entry name" value="PhoD-like_MPP"/>
</dbReference>
<feature type="domain" description="PhoD-like phosphatase metallophosphatase" evidence="3">
    <location>
        <begin position="35"/>
        <end position="276"/>
    </location>
</feature>
<keyword evidence="1" id="KW-0472">Membrane</keyword>
<name>A0A024TBS3_9STRA</name>
<dbReference type="PANTHER" id="PTHR33987:SF1">
    <property type="entry name" value="CALCINEURIN-LIKE METALLO-PHOSPHOESTERASE SUPERFAMILY PROTEIN"/>
    <property type="match status" value="1"/>
</dbReference>
<dbReference type="STRING" id="157072.A0A024TBS3"/>
<feature type="transmembrane region" description="Helical" evidence="1">
    <location>
        <begin position="385"/>
        <end position="418"/>
    </location>
</feature>
<gene>
    <name evidence="4" type="ORF">H310_13977</name>
</gene>
<dbReference type="InterPro" id="IPR029052">
    <property type="entry name" value="Metallo-depent_PP-like"/>
</dbReference>
<dbReference type="VEuPathDB" id="FungiDB:H310_13977"/>
<dbReference type="eggNOG" id="ENOG502QTGZ">
    <property type="taxonomic scope" value="Eukaryota"/>
</dbReference>
<dbReference type="AlphaFoldDB" id="A0A024TBS3"/>
<dbReference type="GeneID" id="20091027"/>
<organism evidence="4">
    <name type="scientific">Aphanomyces invadans</name>
    <dbReference type="NCBI Taxonomy" id="157072"/>
    <lineage>
        <taxon>Eukaryota</taxon>
        <taxon>Sar</taxon>
        <taxon>Stramenopiles</taxon>
        <taxon>Oomycota</taxon>
        <taxon>Saprolegniomycetes</taxon>
        <taxon>Saprolegniales</taxon>
        <taxon>Verrucalvaceae</taxon>
        <taxon>Aphanomyces</taxon>
    </lineage>
</organism>
<protein>
    <recommendedName>
        <fullName evidence="3">PhoD-like phosphatase metallophosphatase domain-containing protein</fullName>
    </recommendedName>
</protein>